<evidence type="ECO:0000313" key="3">
    <source>
        <dbReference type="Proteomes" id="UP000268094"/>
    </source>
</evidence>
<keyword evidence="3" id="KW-1185">Reference proteome</keyword>
<protein>
    <submittedName>
        <fullName evidence="2">Sigma-54-dependent Fis family transcriptional regulator</fullName>
    </submittedName>
</protein>
<dbReference type="AlphaFoldDB" id="A0A3A8IMC7"/>
<gene>
    <name evidence="2" type="ORF">D7V88_21850</name>
</gene>
<accession>A0A3A8IMC7</accession>
<feature type="non-terminal residue" evidence="2">
    <location>
        <position position="118"/>
    </location>
</feature>
<sequence length="118" mass="12394">MSPPKNPAEFSTTAVRTQGTPTQAAHAVPALTIIGHAQPQRIGERLLLEGLLSDERAVALSRNAPDFSRPGGVLSLPLGDPFLSRTPVRFEPGLRGGIRMLVPEDGTPVLVGGEPVKA</sequence>
<feature type="compositionally biased region" description="Polar residues" evidence="1">
    <location>
        <begin position="9"/>
        <end position="23"/>
    </location>
</feature>
<evidence type="ECO:0000256" key="1">
    <source>
        <dbReference type="SAM" id="MobiDB-lite"/>
    </source>
</evidence>
<proteinExistence type="predicted"/>
<reference evidence="3" key="1">
    <citation type="submission" date="2018-09" db="EMBL/GenBank/DDBJ databases">
        <authorList>
            <person name="Livingstone P.G."/>
            <person name="Whitworth D.E."/>
        </authorList>
    </citation>
    <scope>NUCLEOTIDE SEQUENCE [LARGE SCALE GENOMIC DNA]</scope>
    <source>
        <strain evidence="3">CA054A</strain>
    </source>
</reference>
<name>A0A3A8IMC7_9BACT</name>
<feature type="region of interest" description="Disordered" evidence="1">
    <location>
        <begin position="1"/>
        <end position="23"/>
    </location>
</feature>
<dbReference type="Proteomes" id="UP000268094">
    <property type="component" value="Unassembled WGS sequence"/>
</dbReference>
<comment type="caution">
    <text evidence="2">The sequence shown here is derived from an EMBL/GenBank/DDBJ whole genome shotgun (WGS) entry which is preliminary data.</text>
</comment>
<organism evidence="2 3">
    <name type="scientific">Corallococcus terminator</name>
    <dbReference type="NCBI Taxonomy" id="2316733"/>
    <lineage>
        <taxon>Bacteria</taxon>
        <taxon>Pseudomonadati</taxon>
        <taxon>Myxococcota</taxon>
        <taxon>Myxococcia</taxon>
        <taxon>Myxococcales</taxon>
        <taxon>Cystobacterineae</taxon>
        <taxon>Myxococcaceae</taxon>
        <taxon>Corallococcus</taxon>
    </lineage>
</organism>
<dbReference type="EMBL" id="RAVZ01000154">
    <property type="protein sequence ID" value="RKG84522.1"/>
    <property type="molecule type" value="Genomic_DNA"/>
</dbReference>
<evidence type="ECO:0000313" key="2">
    <source>
        <dbReference type="EMBL" id="RKG84522.1"/>
    </source>
</evidence>